<dbReference type="InterPro" id="IPR003808">
    <property type="entry name" value="Fe-S_metab-assoc_dom"/>
</dbReference>
<dbReference type="PANTHER" id="PTHR43597">
    <property type="entry name" value="SULFUR ACCEPTOR PROTEIN CSDE"/>
    <property type="match status" value="1"/>
</dbReference>
<gene>
    <name evidence="3" type="ORF">ENJ12_11830</name>
</gene>
<dbReference type="EMBL" id="DRLF01000406">
    <property type="protein sequence ID" value="HEC07537.1"/>
    <property type="molecule type" value="Genomic_DNA"/>
</dbReference>
<dbReference type="PANTHER" id="PTHR43597:SF5">
    <property type="entry name" value="SUFE-LIKE PROTEIN 2, CHLOROPLASTIC"/>
    <property type="match status" value="1"/>
</dbReference>
<evidence type="ECO:0000313" key="3">
    <source>
        <dbReference type="EMBL" id="HEC07537.1"/>
    </source>
</evidence>
<dbReference type="SUPFAM" id="SSF82649">
    <property type="entry name" value="SufE/NifU"/>
    <property type="match status" value="1"/>
</dbReference>
<comment type="caution">
    <text evidence="3">The sequence shown here is derived from an EMBL/GenBank/DDBJ whole genome shotgun (WGS) entry which is preliminary data.</text>
</comment>
<organism evidence="3">
    <name type="scientific">Thiolapillus brandeum</name>
    <dbReference type="NCBI Taxonomy" id="1076588"/>
    <lineage>
        <taxon>Bacteria</taxon>
        <taxon>Pseudomonadati</taxon>
        <taxon>Pseudomonadota</taxon>
        <taxon>Gammaproteobacteria</taxon>
        <taxon>Chromatiales</taxon>
        <taxon>Sedimenticolaceae</taxon>
        <taxon>Thiolapillus</taxon>
    </lineage>
</organism>
<protein>
    <submittedName>
        <fullName evidence="3">SufE family protein</fullName>
    </submittedName>
</protein>
<name>A0A831RWT9_9GAMM</name>
<dbReference type="Pfam" id="PF02657">
    <property type="entry name" value="SufE"/>
    <property type="match status" value="1"/>
</dbReference>
<evidence type="ECO:0000259" key="2">
    <source>
        <dbReference type="Pfam" id="PF02657"/>
    </source>
</evidence>
<dbReference type="Proteomes" id="UP000886339">
    <property type="component" value="Unassembled WGS sequence"/>
</dbReference>
<accession>A0A831RWT9</accession>
<comment type="similarity">
    <text evidence="1">Belongs to the SufE family.</text>
</comment>
<proteinExistence type="inferred from homology"/>
<sequence length="138" mass="16137">MSMNLDEIVDIFDILGDWDQRYQYLVELGEKLPPMPEELKTEENKVKGCMSQVWVHPYRDEEHPERIHFHGDCDTSIIKGVLALLIQLVDGKTAEEIQQLDVDEFFSRLKLDEHLSPNRHFGIYALVELMKKQVADLQ</sequence>
<dbReference type="Gene3D" id="3.90.1010.10">
    <property type="match status" value="1"/>
</dbReference>
<feature type="domain" description="Fe-S metabolism associated" evidence="2">
    <location>
        <begin position="11"/>
        <end position="133"/>
    </location>
</feature>
<reference evidence="3" key="1">
    <citation type="journal article" date="2020" name="mSystems">
        <title>Genome- and Community-Level Interaction Insights into Carbon Utilization and Element Cycling Functions of Hydrothermarchaeota in Hydrothermal Sediment.</title>
        <authorList>
            <person name="Zhou Z."/>
            <person name="Liu Y."/>
            <person name="Xu W."/>
            <person name="Pan J."/>
            <person name="Luo Z.H."/>
            <person name="Li M."/>
        </authorList>
    </citation>
    <scope>NUCLEOTIDE SEQUENCE [LARGE SCALE GENOMIC DNA]</scope>
    <source>
        <strain evidence="3">HyVt-458</strain>
    </source>
</reference>
<evidence type="ECO:0000256" key="1">
    <source>
        <dbReference type="ARBA" id="ARBA00010282"/>
    </source>
</evidence>
<dbReference type="AlphaFoldDB" id="A0A831RWT9"/>